<evidence type="ECO:0000313" key="2">
    <source>
        <dbReference type="EMBL" id="RKG98935.1"/>
    </source>
</evidence>
<name>A0A3A8JUR4_9BACT</name>
<protein>
    <submittedName>
        <fullName evidence="2">Uncharacterized protein</fullName>
    </submittedName>
</protein>
<feature type="signal peptide" evidence="1">
    <location>
        <begin position="1"/>
        <end position="25"/>
    </location>
</feature>
<reference evidence="3" key="1">
    <citation type="submission" date="2018-09" db="EMBL/GenBank/DDBJ databases">
        <authorList>
            <person name="Livingstone P.G."/>
            <person name="Whitworth D.E."/>
        </authorList>
    </citation>
    <scope>NUCLEOTIDE SEQUENCE [LARGE SCALE GENOMIC DNA]</scope>
    <source>
        <strain evidence="3">CA043D</strain>
    </source>
</reference>
<dbReference type="EMBL" id="RAWE01000128">
    <property type="protein sequence ID" value="RKG98935.1"/>
    <property type="molecule type" value="Genomic_DNA"/>
</dbReference>
<accession>A0A3A8JUR4</accession>
<feature type="chain" id="PRO_5017200285" evidence="1">
    <location>
        <begin position="26"/>
        <end position="103"/>
    </location>
</feature>
<organism evidence="2 3">
    <name type="scientific">Corallococcus carmarthensis</name>
    <dbReference type="NCBI Taxonomy" id="2316728"/>
    <lineage>
        <taxon>Bacteria</taxon>
        <taxon>Pseudomonadati</taxon>
        <taxon>Myxococcota</taxon>
        <taxon>Myxococcia</taxon>
        <taxon>Myxococcales</taxon>
        <taxon>Cystobacterineae</taxon>
        <taxon>Myxococcaceae</taxon>
        <taxon>Corallococcus</taxon>
    </lineage>
</organism>
<evidence type="ECO:0000256" key="1">
    <source>
        <dbReference type="SAM" id="SignalP"/>
    </source>
</evidence>
<keyword evidence="3" id="KW-1185">Reference proteome</keyword>
<comment type="caution">
    <text evidence="2">The sequence shown here is derived from an EMBL/GenBank/DDBJ whole genome shotgun (WGS) entry which is preliminary data.</text>
</comment>
<sequence>MAYLFPMRMLMPLLLVGAAGWGCQAAGDKAPTKASLDCTATYVACGCGCCGGVEPEVRCLSCANRDDLQALIQKDQEAKKDPQCAVEGCSTGTKYVYCDANSP</sequence>
<keyword evidence="1" id="KW-0732">Signal</keyword>
<evidence type="ECO:0000313" key="3">
    <source>
        <dbReference type="Proteomes" id="UP000268313"/>
    </source>
</evidence>
<dbReference type="AlphaFoldDB" id="A0A3A8JUR4"/>
<proteinExistence type="predicted"/>
<dbReference type="Proteomes" id="UP000268313">
    <property type="component" value="Unassembled WGS sequence"/>
</dbReference>
<gene>
    <name evidence="2" type="ORF">D7X32_28180</name>
</gene>